<sequence>MFQIFIGNLCHCSTSHRDDIVSNLKFPIIISVLIFKARKHTIVTYNTSNTRHYCPRSQEHCFVEKGTYCSFIF</sequence>
<proteinExistence type="predicted"/>
<evidence type="ECO:0000313" key="1">
    <source>
        <dbReference type="EMBL" id="ATU83947.1"/>
    </source>
</evidence>
<organism evidence="1">
    <name type="scientific">White spot syndrome virus</name>
    <dbReference type="NCBI Taxonomy" id="342409"/>
    <lineage>
        <taxon>Viruses</taxon>
        <taxon>Viruses incertae sedis</taxon>
        <taxon>Naldaviricetes</taxon>
        <taxon>Nimaviridae</taxon>
        <taxon>Whispovirus</taxon>
    </lineage>
</organism>
<dbReference type="EMBL" id="MF768985">
    <property type="protein sequence ID" value="ATU83947.1"/>
    <property type="molecule type" value="Genomic_DNA"/>
</dbReference>
<reference evidence="1" key="1">
    <citation type="journal article" date="2018" name="Aquaculture">
        <title>Complete genome sequence of a white spot syndrome virus associated with a disease incursion in Australia.</title>
        <authorList>
            <person name="Oakey J."/>
            <person name="Smith C.S."/>
        </authorList>
    </citation>
    <scope>NUCLEOTIDE SEQUENCE [LARGE SCALE GENOMIC DNA]</scope>
    <source>
        <strain evidence="1">WSSV-AU</strain>
    </source>
</reference>
<accession>A0A2D3I6C5</accession>
<name>A0A2D3I6C5_9VIRU</name>
<dbReference type="Proteomes" id="UP000267516">
    <property type="component" value="Segment"/>
</dbReference>
<protein>
    <submittedName>
        <fullName evidence="1">ORF1158</fullName>
    </submittedName>
</protein>